<evidence type="ECO:0000256" key="1">
    <source>
        <dbReference type="SAM" id="SignalP"/>
    </source>
</evidence>
<accession>A0A336KZG9</accession>
<feature type="chain" id="PRO_5036062119" evidence="1">
    <location>
        <begin position="17"/>
        <end position="265"/>
    </location>
</feature>
<evidence type="ECO:0000313" key="3">
    <source>
        <dbReference type="EMBL" id="SSX30560.1"/>
    </source>
</evidence>
<feature type="signal peptide" evidence="1">
    <location>
        <begin position="1"/>
        <end position="16"/>
    </location>
</feature>
<dbReference type="EMBL" id="UFQT01001435">
    <property type="protein sequence ID" value="SSX30560.1"/>
    <property type="molecule type" value="Genomic_DNA"/>
</dbReference>
<protein>
    <submittedName>
        <fullName evidence="2">CSON002618 protein</fullName>
    </submittedName>
</protein>
<dbReference type="PROSITE" id="PS51257">
    <property type="entry name" value="PROKAR_LIPOPROTEIN"/>
    <property type="match status" value="1"/>
</dbReference>
<reference evidence="3" key="2">
    <citation type="submission" date="2018-07" db="EMBL/GenBank/DDBJ databases">
        <authorList>
            <person name="Quirk P.G."/>
            <person name="Krulwich T.A."/>
        </authorList>
    </citation>
    <scope>NUCLEOTIDE SEQUENCE</scope>
</reference>
<dbReference type="VEuPathDB" id="VectorBase:CSON002618"/>
<organism evidence="2">
    <name type="scientific">Culicoides sonorensis</name>
    <name type="common">Biting midge</name>
    <dbReference type="NCBI Taxonomy" id="179676"/>
    <lineage>
        <taxon>Eukaryota</taxon>
        <taxon>Metazoa</taxon>
        <taxon>Ecdysozoa</taxon>
        <taxon>Arthropoda</taxon>
        <taxon>Hexapoda</taxon>
        <taxon>Insecta</taxon>
        <taxon>Pterygota</taxon>
        <taxon>Neoptera</taxon>
        <taxon>Endopterygota</taxon>
        <taxon>Diptera</taxon>
        <taxon>Nematocera</taxon>
        <taxon>Chironomoidea</taxon>
        <taxon>Ceratopogonidae</taxon>
        <taxon>Ceratopogoninae</taxon>
        <taxon>Culicoides</taxon>
        <taxon>Monoculicoides</taxon>
    </lineage>
</organism>
<name>A0A336KZG9_CULSO</name>
<proteinExistence type="predicted"/>
<reference evidence="2" key="1">
    <citation type="submission" date="2018-04" db="EMBL/GenBank/DDBJ databases">
        <authorList>
            <person name="Go L.Y."/>
            <person name="Mitchell J.A."/>
        </authorList>
    </citation>
    <scope>NUCLEOTIDE SEQUENCE</scope>
    <source>
        <tissue evidence="2">Whole organism</tissue>
    </source>
</reference>
<sequence>MRFIFCLIPLLGVVSCLRSTSKLKDGYDSIYHYVQNVSTFIDNKLQTEAITQLEVALRPGAEPNTIVGRLKSVAIPPENITAEEKQLIAEIESPFRIVFTSDGQQAQIYTKKGENRYALKTKDSVLKLLLQNVTQIEGYLEREDTKIRDETCETVINVQKNENEIVFETETKILDCTNKTALSNIISDKSEFKLFYHLDKADKHLIKARSVIDLIYLTSVSARVDTIQDLDFIRFDGLKEDIDETVLIEGHTPEEIDELWKTPAA</sequence>
<dbReference type="EMBL" id="UFQS01001435">
    <property type="protein sequence ID" value="SSX10882.1"/>
    <property type="molecule type" value="Genomic_DNA"/>
</dbReference>
<keyword evidence="1" id="KW-0732">Signal</keyword>
<gene>
    <name evidence="2" type="primary">CSON002618</name>
</gene>
<evidence type="ECO:0000313" key="2">
    <source>
        <dbReference type="EMBL" id="SSX10882.1"/>
    </source>
</evidence>
<dbReference type="AlphaFoldDB" id="A0A336KZG9"/>